<accession>A0A1L7I133</accession>
<dbReference type="Pfam" id="PF07715">
    <property type="entry name" value="Plug"/>
    <property type="match status" value="1"/>
</dbReference>
<dbReference type="OrthoDB" id="9768177at2"/>
<keyword evidence="3 8" id="KW-1134">Transmembrane beta strand</keyword>
<sequence length="990" mass="110723">MKSKNFTFPPPLRGNNFFLLLFGIFWMLSSHTVFSQTQVTGTVTDTEGMPLSGVTVMEKNTNNGVITDFDGNYSISVSDAAILVYSFVGFKQEEISFTGQSAIDVQMEEDLEALSEVVLIGYGSQKKGDVTSAVASVKAEDFIQGNVKDAAQLIQGKVAGLTISNPSGDPLDGAQVLLRGVSSINASSTPLVLVDGIPGNLQTVAPEDIASIDVLKDGSATAIYGTRGTNGVIIITTKGGDGEIVPTIDYNGYVSIQEIARKLDFLDASELRDLYSQGFEFTGANVEDFGATTDWVDEITRQPISTVHNLTFRAGNKTSNITATLNYRDNKGIFIKSDNKRYTGRIDVNHKMFNDKLNSNFQVIASEQSYYDFPNYAYRQALIRNPTEPVQNEDGTWYERDVYFYDNPVGLIEESYQDNRQRNLQFTGNFTYELFPTLKLQALYTRKGNYGIFGYYETKNHVSTTKNGIGGYASRSTNDYIGNYGQLTANYEESFEDHKFTALAGYNYEDNTYEGFSANNRNFPSDAYSYNNLGIGQGLELGEAGMSSYKNSNTLIAFFGRINYNYDDRYLLMLSLRHEGSSRFGENNKWGSFPGVSVGWRINEESFMEDADWIDILKLRGGYGVTGTNAGANYQSLASLNYDSYFLYNNRWIRELIPVRNPNPDLKWERKEEVNIGLDFSFWEGRVNGSFDYYDRTTKDALYNYNVPVPPYLYGSIVANVAEIQNSGFEVLINVNPVQTEDFNWDANFTYSTNSNKLVSLSNDQFQATNDFFDAGYTGEPIQINTHRTIVGGPIGNFFGLKAVGVNDDGIFLIETPDGNVIPATESTNADRQVIGNGLPNHYASWNNQFRYKNWDLSVNLRGAFDYQVLNFARMFYENPNIAYNTLDSAYDPAYGTAVISDIQRYTSYYLEDGDFVKIDNATLGYTFDTGNIDLVQNFRIYASGLNLYTFTGYKGVDPEVNRLGFAPGNDERDTYPSTRTFTLGVNLTF</sequence>
<comment type="subcellular location">
    <subcellularLocation>
        <location evidence="1 8">Cell outer membrane</location>
        <topology evidence="1 8">Multi-pass membrane protein</topology>
    </subcellularLocation>
</comment>
<evidence type="ECO:0000256" key="6">
    <source>
        <dbReference type="ARBA" id="ARBA00023136"/>
    </source>
</evidence>
<comment type="similarity">
    <text evidence="8 9">Belongs to the TonB-dependent receptor family.</text>
</comment>
<gene>
    <name evidence="10" type="ORF">GRFL_0595</name>
</gene>
<dbReference type="Gene3D" id="2.60.40.1120">
    <property type="entry name" value="Carboxypeptidase-like, regulatory domain"/>
    <property type="match status" value="1"/>
</dbReference>
<evidence type="ECO:0000313" key="11">
    <source>
        <dbReference type="Proteomes" id="UP000186230"/>
    </source>
</evidence>
<dbReference type="SUPFAM" id="SSF56935">
    <property type="entry name" value="Porins"/>
    <property type="match status" value="1"/>
</dbReference>
<dbReference type="SUPFAM" id="SSF49464">
    <property type="entry name" value="Carboxypeptidase regulatory domain-like"/>
    <property type="match status" value="1"/>
</dbReference>
<dbReference type="InterPro" id="IPR039426">
    <property type="entry name" value="TonB-dep_rcpt-like"/>
</dbReference>
<evidence type="ECO:0000256" key="1">
    <source>
        <dbReference type="ARBA" id="ARBA00004571"/>
    </source>
</evidence>
<keyword evidence="5 9" id="KW-0798">TonB box</keyword>
<evidence type="ECO:0000256" key="8">
    <source>
        <dbReference type="PROSITE-ProRule" id="PRU01360"/>
    </source>
</evidence>
<keyword evidence="7 8" id="KW-0998">Cell outer membrane</keyword>
<dbReference type="InterPro" id="IPR023997">
    <property type="entry name" value="TonB-dep_OMP_SusC/RagA_CS"/>
</dbReference>
<dbReference type="Pfam" id="PF13715">
    <property type="entry name" value="CarbopepD_reg_2"/>
    <property type="match status" value="1"/>
</dbReference>
<dbReference type="InterPro" id="IPR037066">
    <property type="entry name" value="Plug_dom_sf"/>
</dbReference>
<evidence type="ECO:0000256" key="9">
    <source>
        <dbReference type="RuleBase" id="RU003357"/>
    </source>
</evidence>
<reference evidence="10 11" key="1">
    <citation type="submission" date="2016-07" db="EMBL/GenBank/DDBJ databases">
        <title>Multi-omics approach to identify versatile polysaccharide utilization systems of a marine flavobacterium Gramella flava.</title>
        <authorList>
            <person name="Tang K."/>
        </authorList>
    </citation>
    <scope>NUCLEOTIDE SEQUENCE [LARGE SCALE GENOMIC DNA]</scope>
    <source>
        <strain evidence="10 11">JLT2011</strain>
    </source>
</reference>
<evidence type="ECO:0000313" key="10">
    <source>
        <dbReference type="EMBL" id="APU67319.1"/>
    </source>
</evidence>
<dbReference type="KEGG" id="gfl:GRFL_0595"/>
<proteinExistence type="inferred from homology"/>
<dbReference type="EMBL" id="CP016359">
    <property type="protein sequence ID" value="APU67319.1"/>
    <property type="molecule type" value="Genomic_DNA"/>
</dbReference>
<evidence type="ECO:0000256" key="7">
    <source>
        <dbReference type="ARBA" id="ARBA00023237"/>
    </source>
</evidence>
<name>A0A1L7I133_9FLAO</name>
<dbReference type="STRING" id="1229726.GRFL_0595"/>
<keyword evidence="4 8" id="KW-0812">Transmembrane</keyword>
<keyword evidence="6 8" id="KW-0472">Membrane</keyword>
<dbReference type="InterPro" id="IPR000531">
    <property type="entry name" value="Beta-barrel_TonB"/>
</dbReference>
<keyword evidence="10" id="KW-0675">Receptor</keyword>
<dbReference type="AlphaFoldDB" id="A0A1L7I133"/>
<evidence type="ECO:0000256" key="4">
    <source>
        <dbReference type="ARBA" id="ARBA00022692"/>
    </source>
</evidence>
<evidence type="ECO:0000256" key="5">
    <source>
        <dbReference type="ARBA" id="ARBA00023077"/>
    </source>
</evidence>
<dbReference type="GO" id="GO:0009279">
    <property type="term" value="C:cell outer membrane"/>
    <property type="evidence" value="ECO:0007669"/>
    <property type="project" value="UniProtKB-SubCell"/>
</dbReference>
<protein>
    <submittedName>
        <fullName evidence="10">TonB-dependent receptor</fullName>
    </submittedName>
</protein>
<evidence type="ECO:0000256" key="2">
    <source>
        <dbReference type="ARBA" id="ARBA00022448"/>
    </source>
</evidence>
<dbReference type="RefSeq" id="WP_083643207.1">
    <property type="nucleotide sequence ID" value="NZ_AMRU01000003.1"/>
</dbReference>
<organism evidence="10 11">
    <name type="scientific">Christiangramia flava JLT2011</name>
    <dbReference type="NCBI Taxonomy" id="1229726"/>
    <lineage>
        <taxon>Bacteria</taxon>
        <taxon>Pseudomonadati</taxon>
        <taxon>Bacteroidota</taxon>
        <taxon>Flavobacteriia</taxon>
        <taxon>Flavobacteriales</taxon>
        <taxon>Flavobacteriaceae</taxon>
        <taxon>Christiangramia</taxon>
    </lineage>
</organism>
<dbReference type="InterPro" id="IPR023996">
    <property type="entry name" value="TonB-dep_OMP_SusC/RagA"/>
</dbReference>
<dbReference type="NCBIfam" id="TIGR04056">
    <property type="entry name" value="OMP_RagA_SusC"/>
    <property type="match status" value="1"/>
</dbReference>
<dbReference type="Pfam" id="PF00593">
    <property type="entry name" value="TonB_dep_Rec_b-barrel"/>
    <property type="match status" value="1"/>
</dbReference>
<evidence type="ECO:0000256" key="3">
    <source>
        <dbReference type="ARBA" id="ARBA00022452"/>
    </source>
</evidence>
<keyword evidence="2 8" id="KW-0813">Transport</keyword>
<dbReference type="Proteomes" id="UP000186230">
    <property type="component" value="Chromosome"/>
</dbReference>
<dbReference type="PROSITE" id="PS52016">
    <property type="entry name" value="TONB_DEPENDENT_REC_3"/>
    <property type="match status" value="1"/>
</dbReference>
<dbReference type="InterPro" id="IPR036942">
    <property type="entry name" value="Beta-barrel_TonB_sf"/>
</dbReference>
<dbReference type="NCBIfam" id="TIGR04057">
    <property type="entry name" value="SusC_RagA_signa"/>
    <property type="match status" value="1"/>
</dbReference>
<keyword evidence="11" id="KW-1185">Reference proteome</keyword>
<dbReference type="Gene3D" id="2.40.170.20">
    <property type="entry name" value="TonB-dependent receptor, beta-barrel domain"/>
    <property type="match status" value="1"/>
</dbReference>
<dbReference type="InterPro" id="IPR012910">
    <property type="entry name" value="Plug_dom"/>
</dbReference>
<dbReference type="Gene3D" id="2.170.130.10">
    <property type="entry name" value="TonB-dependent receptor, plug domain"/>
    <property type="match status" value="1"/>
</dbReference>
<dbReference type="InterPro" id="IPR008969">
    <property type="entry name" value="CarboxyPept-like_regulatory"/>
</dbReference>